<accession>A0A090WRZ9</accession>
<evidence type="ECO:0000313" key="1">
    <source>
        <dbReference type="EMBL" id="GAL63120.1"/>
    </source>
</evidence>
<protein>
    <recommendedName>
        <fullName evidence="5">Threonine synthase</fullName>
    </recommendedName>
</protein>
<dbReference type="RefSeq" id="WP_042495707.1">
    <property type="nucleotide sequence ID" value="NZ_BBNQ01000009.1"/>
</dbReference>
<comment type="caution">
    <text evidence="2">The sequence shown here is derived from an EMBL/GenBank/DDBJ whole genome shotgun (WGS) entry which is preliminary data.</text>
</comment>
<dbReference type="Pfam" id="PF20113">
    <property type="entry name" value="DUF6503"/>
    <property type="match status" value="1"/>
</dbReference>
<dbReference type="EMBL" id="BBNU01000002">
    <property type="protein sequence ID" value="GAL78159.1"/>
    <property type="molecule type" value="Genomic_DNA"/>
</dbReference>
<sequence>MKHTFLLLLAISMFSCKNETKKDAANPEIISETTVEAPTKKYPEALVKVFDAHGGLDTWNKMQSLAYTQVKESGNVSTITNLKNRNIVVDMPEHTIGANDEDVWLNTKGEKAFKGNPRFYYNLMFYFYAMPFVLADDGIIYGDAEPLTFEGVTYPGINISYQNGVGESSGDDYVLYYNPTTYKMEWLGYTVTYFSKEKSSELHFRRYTAWQNVNGLDVVEAMVGYKAEENVPTAAGREDKFINVKLSTEAPDSSVFKTPETAKVAK</sequence>
<reference evidence="3 4" key="1">
    <citation type="journal article" date="2014" name="Genome Announc.">
        <title>Draft Genome Sequences of Marine Flavobacterium Algibacter lectus Strains SS8 and NR4.</title>
        <authorList>
            <person name="Takatani N."/>
            <person name="Nakanishi M."/>
            <person name="Meirelles P."/>
            <person name="Mino S."/>
            <person name="Suda W."/>
            <person name="Oshima K."/>
            <person name="Hattori M."/>
            <person name="Ohkuma M."/>
            <person name="Hosokawa M."/>
            <person name="Miyashita K."/>
            <person name="Thompson F.L."/>
            <person name="Niwa A."/>
            <person name="Sawabe T."/>
            <person name="Sawabe T."/>
        </authorList>
    </citation>
    <scope>NUCLEOTIDE SEQUENCE [LARGE SCALE GENOMIC DNA]</scope>
    <source>
        <strain evidence="2">JCM 19274</strain>
        <strain evidence="1 4">JCM 19300</strain>
        <strain evidence="3">JCM19274</strain>
    </source>
</reference>
<dbReference type="AlphaFoldDB" id="A0A090WRZ9"/>
<dbReference type="Proteomes" id="UP000029643">
    <property type="component" value="Unassembled WGS sequence"/>
</dbReference>
<gene>
    <name evidence="2" type="ORF">JCM19274_4658</name>
    <name evidence="1" type="ORF">JCM19300_1138</name>
</gene>
<dbReference type="STRING" id="221126.SAMN04489722_105167"/>
<evidence type="ECO:0000313" key="4">
    <source>
        <dbReference type="Proteomes" id="UP000029644"/>
    </source>
</evidence>
<dbReference type="EMBL" id="BBNQ01000009">
    <property type="protein sequence ID" value="GAL63120.1"/>
    <property type="molecule type" value="Genomic_DNA"/>
</dbReference>
<name>A0A090WRZ9_9FLAO</name>
<organism evidence="2 3">
    <name type="scientific">Algibacter lectus</name>
    <dbReference type="NCBI Taxonomy" id="221126"/>
    <lineage>
        <taxon>Bacteria</taxon>
        <taxon>Pseudomonadati</taxon>
        <taxon>Bacteroidota</taxon>
        <taxon>Flavobacteriia</taxon>
        <taxon>Flavobacteriales</taxon>
        <taxon>Flavobacteriaceae</taxon>
        <taxon>Algibacter</taxon>
    </lineage>
</organism>
<evidence type="ECO:0000313" key="2">
    <source>
        <dbReference type="EMBL" id="GAL78159.1"/>
    </source>
</evidence>
<dbReference type="PROSITE" id="PS51257">
    <property type="entry name" value="PROKAR_LIPOPROTEIN"/>
    <property type="match status" value="1"/>
</dbReference>
<evidence type="ECO:0000313" key="3">
    <source>
        <dbReference type="Proteomes" id="UP000029643"/>
    </source>
</evidence>
<dbReference type="OrthoDB" id="282859at2"/>
<dbReference type="Proteomes" id="UP000029644">
    <property type="component" value="Unassembled WGS sequence"/>
</dbReference>
<evidence type="ECO:0008006" key="5">
    <source>
        <dbReference type="Google" id="ProtNLM"/>
    </source>
</evidence>
<dbReference type="InterPro" id="IPR045444">
    <property type="entry name" value="DUF6503"/>
</dbReference>
<proteinExistence type="predicted"/>